<dbReference type="OrthoDB" id="3394546at2"/>
<proteinExistence type="predicted"/>
<organism evidence="1 2">
    <name type="scientific">Lentzea aerocolonigenes</name>
    <name type="common">Lechevalieria aerocolonigenes</name>
    <name type="synonym">Saccharothrix aerocolonigenes</name>
    <dbReference type="NCBI Taxonomy" id="68170"/>
    <lineage>
        <taxon>Bacteria</taxon>
        <taxon>Bacillati</taxon>
        <taxon>Actinomycetota</taxon>
        <taxon>Actinomycetes</taxon>
        <taxon>Pseudonocardiales</taxon>
        <taxon>Pseudonocardiaceae</taxon>
        <taxon>Lentzea</taxon>
    </lineage>
</organism>
<protein>
    <submittedName>
        <fullName evidence="1">Uncharacterized protein</fullName>
    </submittedName>
</protein>
<evidence type="ECO:0000313" key="2">
    <source>
        <dbReference type="Proteomes" id="UP000033393"/>
    </source>
</evidence>
<dbReference type="RefSeq" id="WP_045312329.1">
    <property type="nucleotide sequence ID" value="NZ_JYJG01000099.1"/>
</dbReference>
<name>A0A0F0H1G5_LENAE</name>
<accession>A0A0F0H1G5</accession>
<dbReference type="AlphaFoldDB" id="A0A0F0H1G5"/>
<dbReference type="EMBL" id="JYJG01000099">
    <property type="protein sequence ID" value="KJK48686.1"/>
    <property type="molecule type" value="Genomic_DNA"/>
</dbReference>
<reference evidence="1 2" key="1">
    <citation type="submission" date="2015-02" db="EMBL/GenBank/DDBJ databases">
        <authorList>
            <person name="Ju K.-S."/>
            <person name="Doroghazi J.R."/>
            <person name="Metcalf W."/>
        </authorList>
    </citation>
    <scope>NUCLEOTIDE SEQUENCE [LARGE SCALE GENOMIC DNA]</scope>
    <source>
        <strain evidence="1 2">NRRL B-16140</strain>
    </source>
</reference>
<dbReference type="PATRIC" id="fig|68170.10.peg.4074"/>
<keyword evidence="2" id="KW-1185">Reference proteome</keyword>
<sequence length="104" mass="11972">MTGEVWRLHRGGLEIARLVVTGGDFPWMHARVETLAGFEEFRPVFAELEQALDAEEYERADVLDGRVRSLFTMTFPDGEPVAEFLLRIYADGTAGWRWHDEPFD</sequence>
<dbReference type="Proteomes" id="UP000033393">
    <property type="component" value="Unassembled WGS sequence"/>
</dbReference>
<comment type="caution">
    <text evidence="1">The sequence shown here is derived from an EMBL/GenBank/DDBJ whole genome shotgun (WGS) entry which is preliminary data.</text>
</comment>
<evidence type="ECO:0000313" key="1">
    <source>
        <dbReference type="EMBL" id="KJK48686.1"/>
    </source>
</evidence>
<gene>
    <name evidence="1" type="ORF">UK23_16040</name>
</gene>